<evidence type="ECO:0000313" key="2">
    <source>
        <dbReference type="EMBL" id="MDG3493294.1"/>
    </source>
</evidence>
<feature type="compositionally biased region" description="Polar residues" evidence="1">
    <location>
        <begin position="10"/>
        <end position="24"/>
    </location>
</feature>
<dbReference type="RefSeq" id="WP_009625333.1">
    <property type="nucleotide sequence ID" value="NZ_VBTY01000008.1"/>
</dbReference>
<sequence length="74" mass="8623">MEKHYERSRSQSATDYSKYPRNSANKQISPDLLLKDPYILDFLDISDRYLEIARHNLEEHTARVAGGMLSDFGF</sequence>
<dbReference type="Proteomes" id="UP001152872">
    <property type="component" value="Unassembled WGS sequence"/>
</dbReference>
<keyword evidence="3" id="KW-1185">Reference proteome</keyword>
<reference evidence="2" key="1">
    <citation type="submission" date="2019-05" db="EMBL/GenBank/DDBJ databases">
        <title>Whole genome sequencing of Pseudanabaena catenata USMAC16.</title>
        <authorList>
            <person name="Khan Z."/>
            <person name="Omar W.M."/>
            <person name="Convey P."/>
            <person name="Merican F."/>
            <person name="Najimudin N."/>
        </authorList>
    </citation>
    <scope>NUCLEOTIDE SEQUENCE</scope>
    <source>
        <strain evidence="2">USMAC16</strain>
    </source>
</reference>
<evidence type="ECO:0000256" key="1">
    <source>
        <dbReference type="SAM" id="MobiDB-lite"/>
    </source>
</evidence>
<protein>
    <submittedName>
        <fullName evidence="2">Uncharacterized protein</fullName>
    </submittedName>
</protein>
<accession>A0A9X4M5J9</accession>
<name>A0A9X4M5J9_9CYAN</name>
<feature type="region of interest" description="Disordered" evidence="1">
    <location>
        <begin position="1"/>
        <end position="24"/>
    </location>
</feature>
<proteinExistence type="predicted"/>
<comment type="caution">
    <text evidence="2">The sequence shown here is derived from an EMBL/GenBank/DDBJ whole genome shotgun (WGS) entry which is preliminary data.</text>
</comment>
<dbReference type="EMBL" id="VBTY01000008">
    <property type="protein sequence ID" value="MDG3493294.1"/>
    <property type="molecule type" value="Genomic_DNA"/>
</dbReference>
<organism evidence="2 3">
    <name type="scientific">Pseudanabaena catenata USMAC16</name>
    <dbReference type="NCBI Taxonomy" id="1855837"/>
    <lineage>
        <taxon>Bacteria</taxon>
        <taxon>Bacillati</taxon>
        <taxon>Cyanobacteriota</taxon>
        <taxon>Cyanophyceae</taxon>
        <taxon>Pseudanabaenales</taxon>
        <taxon>Pseudanabaenaceae</taxon>
        <taxon>Pseudanabaena</taxon>
    </lineage>
</organism>
<dbReference type="AlphaFoldDB" id="A0A9X4M5J9"/>
<evidence type="ECO:0000313" key="3">
    <source>
        <dbReference type="Proteomes" id="UP001152872"/>
    </source>
</evidence>
<gene>
    <name evidence="2" type="ORF">FEV09_01875</name>
</gene>